<evidence type="ECO:0000256" key="1">
    <source>
        <dbReference type="SAM" id="MobiDB-lite"/>
    </source>
</evidence>
<comment type="caution">
    <text evidence="2">The sequence shown here is derived from an EMBL/GenBank/DDBJ whole genome shotgun (WGS) entry which is preliminary data.</text>
</comment>
<feature type="compositionally biased region" description="Basic and acidic residues" evidence="1">
    <location>
        <begin position="32"/>
        <end position="53"/>
    </location>
</feature>
<feature type="compositionally biased region" description="Basic and acidic residues" evidence="1">
    <location>
        <begin position="181"/>
        <end position="197"/>
    </location>
</feature>
<feature type="region of interest" description="Disordered" evidence="1">
    <location>
        <begin position="1"/>
        <end position="202"/>
    </location>
</feature>
<feature type="compositionally biased region" description="Basic and acidic residues" evidence="1">
    <location>
        <begin position="89"/>
        <end position="111"/>
    </location>
</feature>
<evidence type="ECO:0000313" key="3">
    <source>
        <dbReference type="Proteomes" id="UP001066276"/>
    </source>
</evidence>
<feature type="region of interest" description="Disordered" evidence="1">
    <location>
        <begin position="214"/>
        <end position="248"/>
    </location>
</feature>
<keyword evidence="3" id="KW-1185">Reference proteome</keyword>
<protein>
    <submittedName>
        <fullName evidence="2">Uncharacterized protein</fullName>
    </submittedName>
</protein>
<reference evidence="2" key="1">
    <citation type="journal article" date="2022" name="bioRxiv">
        <title>Sequencing and chromosome-scale assembly of the giantPleurodeles waltlgenome.</title>
        <authorList>
            <person name="Brown T."/>
            <person name="Elewa A."/>
            <person name="Iarovenko S."/>
            <person name="Subramanian E."/>
            <person name="Araus A.J."/>
            <person name="Petzold A."/>
            <person name="Susuki M."/>
            <person name="Suzuki K.-i.T."/>
            <person name="Hayashi T."/>
            <person name="Toyoda A."/>
            <person name="Oliveira C."/>
            <person name="Osipova E."/>
            <person name="Leigh N.D."/>
            <person name="Simon A."/>
            <person name="Yun M.H."/>
        </authorList>
    </citation>
    <scope>NUCLEOTIDE SEQUENCE</scope>
    <source>
        <strain evidence="2">20211129_DDA</strain>
        <tissue evidence="2">Liver</tissue>
    </source>
</reference>
<feature type="compositionally biased region" description="Basic and acidic residues" evidence="1">
    <location>
        <begin position="147"/>
        <end position="170"/>
    </location>
</feature>
<dbReference type="EMBL" id="JANPWB010000005">
    <property type="protein sequence ID" value="KAJ1188761.1"/>
    <property type="molecule type" value="Genomic_DNA"/>
</dbReference>
<dbReference type="Proteomes" id="UP001066276">
    <property type="component" value="Chromosome 3_1"/>
</dbReference>
<organism evidence="2 3">
    <name type="scientific">Pleurodeles waltl</name>
    <name type="common">Iberian ribbed newt</name>
    <dbReference type="NCBI Taxonomy" id="8319"/>
    <lineage>
        <taxon>Eukaryota</taxon>
        <taxon>Metazoa</taxon>
        <taxon>Chordata</taxon>
        <taxon>Craniata</taxon>
        <taxon>Vertebrata</taxon>
        <taxon>Euteleostomi</taxon>
        <taxon>Amphibia</taxon>
        <taxon>Batrachia</taxon>
        <taxon>Caudata</taxon>
        <taxon>Salamandroidea</taxon>
        <taxon>Salamandridae</taxon>
        <taxon>Pleurodelinae</taxon>
        <taxon>Pleurodeles</taxon>
    </lineage>
</organism>
<gene>
    <name evidence="2" type="ORF">NDU88_005518</name>
</gene>
<name>A0AAV7UJ72_PLEWA</name>
<sequence>MAARRPRRRRRLALFPRQRRDCNHPRKPGYPGREENGKNTEDQEKKADDDRRNGNSVVPTEEADQGRKVNNGDTLTDRHAPGGMWLTKDASDWRWPRGVHREGDRLPHSLDNDAAGTTLENPDIRVPSGTKREDGLQGTNEKEDTEEPGREENGENTKDQEKKADDDRRNGNSVVPTEAADQGRKGKNGDTLTDRHAPGGTWLTKVWSFLKDSISINRESYGRRGEGRDSAGGGRRAACREQGGAEEE</sequence>
<evidence type="ECO:0000313" key="2">
    <source>
        <dbReference type="EMBL" id="KAJ1188761.1"/>
    </source>
</evidence>
<feature type="compositionally biased region" description="Basic and acidic residues" evidence="1">
    <location>
        <begin position="220"/>
        <end position="229"/>
    </location>
</feature>
<accession>A0AAV7UJ72</accession>
<feature type="compositionally biased region" description="Basic residues" evidence="1">
    <location>
        <begin position="1"/>
        <end position="12"/>
    </location>
</feature>
<proteinExistence type="predicted"/>
<dbReference type="AlphaFoldDB" id="A0AAV7UJ72"/>